<dbReference type="OrthoDB" id="694700at2759"/>
<dbReference type="Proteomes" id="UP001153076">
    <property type="component" value="Unassembled WGS sequence"/>
</dbReference>
<dbReference type="EMBL" id="JAKOGI010001562">
    <property type="protein sequence ID" value="KAJ8424995.1"/>
    <property type="molecule type" value="Genomic_DNA"/>
</dbReference>
<evidence type="ECO:0000313" key="3">
    <source>
        <dbReference type="Proteomes" id="UP001153076"/>
    </source>
</evidence>
<evidence type="ECO:0000256" key="1">
    <source>
        <dbReference type="SAM" id="MobiDB-lite"/>
    </source>
</evidence>
<feature type="compositionally biased region" description="Polar residues" evidence="1">
    <location>
        <begin position="175"/>
        <end position="184"/>
    </location>
</feature>
<accession>A0A9Q1GTT2</accession>
<feature type="region of interest" description="Disordered" evidence="1">
    <location>
        <begin position="172"/>
        <end position="200"/>
    </location>
</feature>
<comment type="caution">
    <text evidence="2">The sequence shown here is derived from an EMBL/GenBank/DDBJ whole genome shotgun (WGS) entry which is preliminary data.</text>
</comment>
<evidence type="ECO:0000313" key="2">
    <source>
        <dbReference type="EMBL" id="KAJ8424995.1"/>
    </source>
</evidence>
<proteinExistence type="predicted"/>
<keyword evidence="3" id="KW-1185">Reference proteome</keyword>
<dbReference type="InterPro" id="IPR004252">
    <property type="entry name" value="Probable_transposase_24"/>
</dbReference>
<sequence>MVRSKFIYLAEKGFDKCVLKHAAKHFKQYKHGLRRDYFKPEEKTNEDMYDIVPKGHSRDGWMRLVDYWCSKQHETLAEIGKDARASKLIVMQLVETHGREPTHLEFFKEAHSKEGGGFVTNKAIERFLNEASAKVQERLLSSSPSKTQVEIENEVFDEQESEDYIIFWGGGAEVQEQSSGNDPSNESRHNGPLTSTSQVN</sequence>
<dbReference type="AlphaFoldDB" id="A0A9Q1GTT2"/>
<dbReference type="Pfam" id="PF03004">
    <property type="entry name" value="Transposase_24"/>
    <property type="match status" value="1"/>
</dbReference>
<protein>
    <submittedName>
        <fullName evidence="2">Uncharacterized protein</fullName>
    </submittedName>
</protein>
<organism evidence="2 3">
    <name type="scientific">Carnegiea gigantea</name>
    <dbReference type="NCBI Taxonomy" id="171969"/>
    <lineage>
        <taxon>Eukaryota</taxon>
        <taxon>Viridiplantae</taxon>
        <taxon>Streptophyta</taxon>
        <taxon>Embryophyta</taxon>
        <taxon>Tracheophyta</taxon>
        <taxon>Spermatophyta</taxon>
        <taxon>Magnoliopsida</taxon>
        <taxon>eudicotyledons</taxon>
        <taxon>Gunneridae</taxon>
        <taxon>Pentapetalae</taxon>
        <taxon>Caryophyllales</taxon>
        <taxon>Cactineae</taxon>
        <taxon>Cactaceae</taxon>
        <taxon>Cactoideae</taxon>
        <taxon>Echinocereeae</taxon>
        <taxon>Carnegiea</taxon>
    </lineage>
</organism>
<reference evidence="2" key="1">
    <citation type="submission" date="2022-04" db="EMBL/GenBank/DDBJ databases">
        <title>Carnegiea gigantea Genome sequencing and assembly v2.</title>
        <authorList>
            <person name="Copetti D."/>
            <person name="Sanderson M.J."/>
            <person name="Burquez A."/>
            <person name="Wojciechowski M.F."/>
        </authorList>
    </citation>
    <scope>NUCLEOTIDE SEQUENCE</scope>
    <source>
        <strain evidence="2">SGP5-SGP5p</strain>
        <tissue evidence="2">Aerial part</tissue>
    </source>
</reference>
<dbReference type="PANTHER" id="PTHR33144">
    <property type="entry name" value="OS10G0409366 PROTEIN-RELATED"/>
    <property type="match status" value="1"/>
</dbReference>
<dbReference type="PANTHER" id="PTHR33144:SF52">
    <property type="match status" value="1"/>
</dbReference>
<name>A0A9Q1GTT2_9CARY</name>
<gene>
    <name evidence="2" type="ORF">Cgig2_018680</name>
</gene>